<name>A0A0G0T243_9BACT</name>
<dbReference type="GO" id="GO:0016740">
    <property type="term" value="F:transferase activity"/>
    <property type="evidence" value="ECO:0007669"/>
    <property type="project" value="UniProtKB-KW"/>
</dbReference>
<dbReference type="Gene3D" id="3.90.550.10">
    <property type="entry name" value="Spore Coat Polysaccharide Biosynthesis Protein SpsA, Chain A"/>
    <property type="match status" value="1"/>
</dbReference>
<reference evidence="2 3" key="1">
    <citation type="journal article" date="2015" name="Nature">
        <title>rRNA introns, odd ribosomes, and small enigmatic genomes across a large radiation of phyla.</title>
        <authorList>
            <person name="Brown C.T."/>
            <person name="Hug L.A."/>
            <person name="Thomas B.C."/>
            <person name="Sharon I."/>
            <person name="Castelle C.J."/>
            <person name="Singh A."/>
            <person name="Wilkins M.J."/>
            <person name="Williams K.H."/>
            <person name="Banfield J.F."/>
        </authorList>
    </citation>
    <scope>NUCLEOTIDE SEQUENCE [LARGE SCALE GENOMIC DNA]</scope>
</reference>
<accession>A0A0G0T243</accession>
<dbReference type="EMBL" id="LBXN01000057">
    <property type="protein sequence ID" value="KKR31917.1"/>
    <property type="molecule type" value="Genomic_DNA"/>
</dbReference>
<keyword evidence="2" id="KW-0808">Transferase</keyword>
<dbReference type="InterPro" id="IPR001173">
    <property type="entry name" value="Glyco_trans_2-like"/>
</dbReference>
<gene>
    <name evidence="2" type="ORF">UT63_C0057G0005</name>
</gene>
<feature type="domain" description="Glycosyltransferase 2-like" evidence="1">
    <location>
        <begin position="7"/>
        <end position="116"/>
    </location>
</feature>
<dbReference type="PANTHER" id="PTHR43630:SF2">
    <property type="entry name" value="GLYCOSYLTRANSFERASE"/>
    <property type="match status" value="1"/>
</dbReference>
<evidence type="ECO:0000313" key="2">
    <source>
        <dbReference type="EMBL" id="KKR31917.1"/>
    </source>
</evidence>
<dbReference type="AlphaFoldDB" id="A0A0G0T243"/>
<proteinExistence type="predicted"/>
<comment type="caution">
    <text evidence="2">The sequence shown here is derived from an EMBL/GenBank/DDBJ whole genome shotgun (WGS) entry which is preliminary data.</text>
</comment>
<dbReference type="Pfam" id="PF00535">
    <property type="entry name" value="Glycos_transf_2"/>
    <property type="match status" value="1"/>
</dbReference>
<sequence>MRETITAVIPAKNEEKNIEKCIKSLAWCDKILVMCVGNDKTGEISRNLGAEVIEKNKGEENGIVGIQKNINLAIEKCETDWLLRIDADELVSDKLKKEIQNLLENPSDKEAYGIPRKQYFMGDFLKGGDPVYDRLVRLFKPKAAKYDPIVPVHEQLTISGKQGLLTGELIHYSHPTLNILLDKYNSYTSIEATNLEETEFNAKLKMILLPPYIFLRWMIWHKGYRDGTRGIIAGILRAFYDFLIYSKYLQRQLKLKTSPQSVRIK</sequence>
<organism evidence="2 3">
    <name type="scientific">Candidatus Gottesmanbacteria bacterium GW2011_GWC2_39_8</name>
    <dbReference type="NCBI Taxonomy" id="1618450"/>
    <lineage>
        <taxon>Bacteria</taxon>
        <taxon>Candidatus Gottesmaniibacteriota</taxon>
    </lineage>
</organism>
<dbReference type="Proteomes" id="UP000034539">
    <property type="component" value="Unassembled WGS sequence"/>
</dbReference>
<dbReference type="CDD" id="cd02511">
    <property type="entry name" value="Beta4Glucosyltransferase"/>
    <property type="match status" value="1"/>
</dbReference>
<dbReference type="PANTHER" id="PTHR43630">
    <property type="entry name" value="POLY-BETA-1,6-N-ACETYL-D-GLUCOSAMINE SYNTHASE"/>
    <property type="match status" value="1"/>
</dbReference>
<dbReference type="SUPFAM" id="SSF53448">
    <property type="entry name" value="Nucleotide-diphospho-sugar transferases"/>
    <property type="match status" value="1"/>
</dbReference>
<protein>
    <submittedName>
        <fullName evidence="2">Glycosyl transferase</fullName>
    </submittedName>
</protein>
<evidence type="ECO:0000259" key="1">
    <source>
        <dbReference type="Pfam" id="PF00535"/>
    </source>
</evidence>
<evidence type="ECO:0000313" key="3">
    <source>
        <dbReference type="Proteomes" id="UP000034539"/>
    </source>
</evidence>
<dbReference type="InterPro" id="IPR029044">
    <property type="entry name" value="Nucleotide-diphossugar_trans"/>
</dbReference>